<feature type="domain" description="PIN" evidence="1">
    <location>
        <begin position="2"/>
        <end position="122"/>
    </location>
</feature>
<evidence type="ECO:0000259" key="1">
    <source>
        <dbReference type="Pfam" id="PF01850"/>
    </source>
</evidence>
<sequence length="134" mass="15112">MIFDTNLIIRHVRTQTLLPLRVVIPVVVVGELEALALKNDWGYQKVKFLQHLIDSCPIADLNREITRIYAEVDAFSQGKSKQTPLPPRITARNMGKNDLWIAAIALYLDMELHTADNDFDHLVAGGLKLIKHSA</sequence>
<dbReference type="InterPro" id="IPR029060">
    <property type="entry name" value="PIN-like_dom_sf"/>
</dbReference>
<dbReference type="EMBL" id="JAFMYW010000014">
    <property type="protein sequence ID" value="MBO0952859.1"/>
    <property type="molecule type" value="Genomic_DNA"/>
</dbReference>
<dbReference type="Proteomes" id="UP000664628">
    <property type="component" value="Unassembled WGS sequence"/>
</dbReference>
<comment type="caution">
    <text evidence="2">The sequence shown here is derived from an EMBL/GenBank/DDBJ whole genome shotgun (WGS) entry which is preliminary data.</text>
</comment>
<dbReference type="InterPro" id="IPR002716">
    <property type="entry name" value="PIN_dom"/>
</dbReference>
<dbReference type="RefSeq" id="WP_207332810.1">
    <property type="nucleotide sequence ID" value="NZ_JAFMYW010000014.1"/>
</dbReference>
<protein>
    <submittedName>
        <fullName evidence="2">PIN domain-containing protein</fullName>
    </submittedName>
</protein>
<accession>A0ABS3JUI3</accession>
<dbReference type="SUPFAM" id="SSF88723">
    <property type="entry name" value="PIN domain-like"/>
    <property type="match status" value="1"/>
</dbReference>
<dbReference type="Gene3D" id="3.40.50.1010">
    <property type="entry name" value="5'-nuclease"/>
    <property type="match status" value="1"/>
</dbReference>
<dbReference type="Pfam" id="PF01850">
    <property type="entry name" value="PIN"/>
    <property type="match status" value="1"/>
</dbReference>
<reference evidence="2 3" key="1">
    <citation type="submission" date="2021-03" db="EMBL/GenBank/DDBJ databases">
        <title>Fibrella sp. HMF5405 genome sequencing and assembly.</title>
        <authorList>
            <person name="Kang H."/>
            <person name="Kim H."/>
            <person name="Bae S."/>
            <person name="Joh K."/>
        </authorList>
    </citation>
    <scope>NUCLEOTIDE SEQUENCE [LARGE SCALE GENOMIC DNA]</scope>
    <source>
        <strain evidence="2 3">HMF5405</strain>
    </source>
</reference>
<name>A0ABS3JUI3_9BACT</name>
<organism evidence="2 3">
    <name type="scientific">Fibrella forsythiae</name>
    <dbReference type="NCBI Taxonomy" id="2817061"/>
    <lineage>
        <taxon>Bacteria</taxon>
        <taxon>Pseudomonadati</taxon>
        <taxon>Bacteroidota</taxon>
        <taxon>Cytophagia</taxon>
        <taxon>Cytophagales</taxon>
        <taxon>Spirosomataceae</taxon>
        <taxon>Fibrella</taxon>
    </lineage>
</organism>
<evidence type="ECO:0000313" key="3">
    <source>
        <dbReference type="Proteomes" id="UP000664628"/>
    </source>
</evidence>
<gene>
    <name evidence="2" type="ORF">J2I46_30060</name>
</gene>
<proteinExistence type="predicted"/>
<keyword evidence="3" id="KW-1185">Reference proteome</keyword>
<evidence type="ECO:0000313" key="2">
    <source>
        <dbReference type="EMBL" id="MBO0952859.1"/>
    </source>
</evidence>